<dbReference type="GO" id="GO:0006888">
    <property type="term" value="P:endoplasmic reticulum to Golgi vesicle-mediated transport"/>
    <property type="evidence" value="ECO:0007669"/>
    <property type="project" value="TreeGrafter"/>
</dbReference>
<keyword evidence="5 10" id="KW-0378">Hydrolase</keyword>
<keyword evidence="9 10" id="KW-0472">Membrane</keyword>
<comment type="subcellular location">
    <subcellularLocation>
        <location evidence="1">Endoplasmic reticulum membrane</location>
        <topology evidence="1">Multi-pass membrane protein</topology>
    </subcellularLocation>
</comment>
<proteinExistence type="inferred from homology"/>
<feature type="transmembrane region" description="Helical" evidence="10">
    <location>
        <begin position="906"/>
        <end position="934"/>
    </location>
</feature>
<evidence type="ECO:0000256" key="7">
    <source>
        <dbReference type="ARBA" id="ARBA00022927"/>
    </source>
</evidence>
<dbReference type="InterPro" id="IPR029058">
    <property type="entry name" value="AB_hydrolase_fold"/>
</dbReference>
<keyword evidence="7 10" id="KW-0653">Protein transport</keyword>
<evidence type="ECO:0000313" key="14">
    <source>
        <dbReference type="Proteomes" id="UP001217417"/>
    </source>
</evidence>
<evidence type="ECO:0000256" key="3">
    <source>
        <dbReference type="ARBA" id="ARBA00022448"/>
    </source>
</evidence>
<evidence type="ECO:0000256" key="10">
    <source>
        <dbReference type="RuleBase" id="RU365011"/>
    </source>
</evidence>
<dbReference type="GO" id="GO:0006505">
    <property type="term" value="P:GPI anchor metabolic process"/>
    <property type="evidence" value="ECO:0007669"/>
    <property type="project" value="TreeGrafter"/>
</dbReference>
<dbReference type="FunFam" id="3.40.50.1820:FF:000056">
    <property type="entry name" value="GPI inositol-deacylase"/>
    <property type="match status" value="1"/>
</dbReference>
<dbReference type="GO" id="GO:0015031">
    <property type="term" value="P:protein transport"/>
    <property type="evidence" value="ECO:0007669"/>
    <property type="project" value="UniProtKB-KW"/>
</dbReference>
<sequence length="1090" mass="122535">MAGEVAASTNATSISTAARFNPSKSVQRHHSSHHRNSLTITVVVFSALAIASILYSFLTRQLDSKGCREIWLAPSYARISSFDSTHTRFASKYGLYLYREQGYDRLEPNGVPVLFIPGNAGSYRQVRGLAAEAAHQYYDTVTAKGSYGDGGARNLDFFTADFNEDFTAFHGRTLLDQAEYLNDAIAFILSLYKTSSYSHRSSSDFPLPRSVILIGHSMGGIVARTMLTLPNYQPDSVNTILTLSTPHVVPPATFDWDIVRIYDRINRYWRDSYSEKLVGRNPLASVALVSIAGGKLDLIVPSDYASITSLVPSSNGFTVFTSTMPNVWTGADHLAIVWCDQCRKAIVKSLLDIVDVREPTQTKFLSTRLQIFKDIFLTGLESSTQRRAPFSLVHDTLLKVQDVRSIFVDSGRRVVLRGLGKSRQPKAYLIPIPRDGGREDFFSILTDQKLEIDGKDQRVDILLCEQPQENLDTDHGAFSTVIDISKPDTRSISFPCTNSAADKVVIPASAKGTLHPYDGNTFSYIQYRLGEIARYDYIALVDSYTTSSPGFVFAEVVNNQTYRYEIEPSFIRLLGSRSQLRLPPVRSGFVEISARTAFGALVSYKLQVKPHNCDGQPELFGPLVRQFITDPNESKFFPDASEVDISFYGSSPFVPLTYRPGVNNNLKLQMWIDPTCERPQDVHLSVDIIGSFGSLVMRYRTACAALPLVITAIVLLIQFNIYDSEGVFVSFGSALEIFIRRALPILMLVSTIFIIILSYLMPASTLPFLEPEDQLSVNGPSTGPVYRYIRYNNMFLGLSDPQMSFLGPLFFTIASGMCIAVYYTVVTILLFVANSAEWFQNLDLTRRRTRSRLLSYFWVENQRERLYVNNNGIAAGAKAIFAGACSTITAFYFSVLSGSRRLLTTFILLISVLAYVPYQFAFVVGFIVHINTCIKALRIQTSMRSQNGQFNMNFSNFAISILMLMIWVLPINIPVLIVWVHNLSVRWNTAFSSHHNLLSIMPIVLLVERMITGKMIPRMTGRFQIITKILLIYLIIYACLHGILNAYWLHYIVNIFSFWLFIVYLDLGADRVMFGMNLRNCFDGKFDKRP</sequence>
<dbReference type="GO" id="GO:0050185">
    <property type="term" value="F:phosphatidylinositol deacylase activity"/>
    <property type="evidence" value="ECO:0007669"/>
    <property type="project" value="TreeGrafter"/>
</dbReference>
<protein>
    <recommendedName>
        <fullName evidence="10">GPI inositol-deacylase</fullName>
        <ecNumber evidence="10">3.1.-.-</ecNumber>
    </recommendedName>
</protein>
<organism evidence="13 14">
    <name type="scientific">Lipomyces tetrasporus</name>
    <dbReference type="NCBI Taxonomy" id="54092"/>
    <lineage>
        <taxon>Eukaryota</taxon>
        <taxon>Fungi</taxon>
        <taxon>Dikarya</taxon>
        <taxon>Ascomycota</taxon>
        <taxon>Saccharomycotina</taxon>
        <taxon>Lipomycetes</taxon>
        <taxon>Lipomycetales</taxon>
        <taxon>Lipomycetaceae</taxon>
        <taxon>Lipomyces</taxon>
    </lineage>
</organism>
<feature type="transmembrane region" description="Helical" evidence="10">
    <location>
        <begin position="742"/>
        <end position="761"/>
    </location>
</feature>
<keyword evidence="3 10" id="KW-0813">Transport</keyword>
<evidence type="ECO:0000256" key="4">
    <source>
        <dbReference type="ARBA" id="ARBA00022692"/>
    </source>
</evidence>
<evidence type="ECO:0000256" key="9">
    <source>
        <dbReference type="ARBA" id="ARBA00023136"/>
    </source>
</evidence>
<reference evidence="13" key="1">
    <citation type="submission" date="2023-03" db="EMBL/GenBank/DDBJ databases">
        <title>Near-Complete genome sequence of Lipomyces tetrasporous NRRL Y-64009, an oleaginous yeast capable of growing on lignocellulosic hydrolysates.</title>
        <authorList>
            <consortium name="Lawrence Berkeley National Laboratory"/>
            <person name="Jagtap S.S."/>
            <person name="Liu J.-J."/>
            <person name="Walukiewicz H.E."/>
            <person name="Pangilinan J."/>
            <person name="Lipzen A."/>
            <person name="Ahrendt S."/>
            <person name="Koriabine M."/>
            <person name="Cobaugh K."/>
            <person name="Salamov A."/>
            <person name="Yoshinaga Y."/>
            <person name="Ng V."/>
            <person name="Daum C."/>
            <person name="Grigoriev I.V."/>
            <person name="Slininger P.J."/>
            <person name="Dien B.S."/>
            <person name="Jin Y.-S."/>
            <person name="Rao C.V."/>
        </authorList>
    </citation>
    <scope>NUCLEOTIDE SEQUENCE</scope>
    <source>
        <strain evidence="13">NRRL Y-64009</strain>
    </source>
</reference>
<feature type="transmembrane region" description="Helical" evidence="10">
    <location>
        <begin position="38"/>
        <end position="58"/>
    </location>
</feature>
<feature type="transmembrane region" description="Helical" evidence="10">
    <location>
        <begin position="1023"/>
        <end position="1043"/>
    </location>
</feature>
<dbReference type="RefSeq" id="XP_056042566.1">
    <property type="nucleotide sequence ID" value="XM_056185139.1"/>
</dbReference>
<keyword evidence="8 10" id="KW-1133">Transmembrane helix</keyword>
<feature type="domain" description="GPI inositol-deacylase PGAP1-like alpha/beta" evidence="11">
    <location>
        <begin position="108"/>
        <end position="352"/>
    </location>
</feature>
<evidence type="ECO:0000256" key="6">
    <source>
        <dbReference type="ARBA" id="ARBA00022824"/>
    </source>
</evidence>
<evidence type="ECO:0000256" key="8">
    <source>
        <dbReference type="ARBA" id="ARBA00022989"/>
    </source>
</evidence>
<dbReference type="PANTHER" id="PTHR15495">
    <property type="entry name" value="NEGATIVE REGULATOR OF VESICLE FORMATION-RELATED"/>
    <property type="match status" value="1"/>
</dbReference>
<evidence type="ECO:0000313" key="13">
    <source>
        <dbReference type="EMBL" id="KAJ8099116.1"/>
    </source>
</evidence>
<keyword evidence="4 10" id="KW-0812">Transmembrane</keyword>
<feature type="transmembrane region" description="Helical" evidence="10">
    <location>
        <begin position="954"/>
        <end position="981"/>
    </location>
</feature>
<comment type="caution">
    <text evidence="13">The sequence shown here is derived from an EMBL/GenBank/DDBJ whole genome shotgun (WGS) entry which is preliminary data.</text>
</comment>
<feature type="transmembrane region" description="Helical" evidence="10">
    <location>
        <begin position="704"/>
        <end position="722"/>
    </location>
</feature>
<feature type="transmembrane region" description="Helical" evidence="10">
    <location>
        <begin position="873"/>
        <end position="894"/>
    </location>
</feature>
<dbReference type="Gene3D" id="3.40.50.1820">
    <property type="entry name" value="alpha/beta hydrolase"/>
    <property type="match status" value="1"/>
</dbReference>
<dbReference type="InterPro" id="IPR012908">
    <property type="entry name" value="PGAP1-ab_dom-like"/>
</dbReference>
<accession>A0AAD7VRP0</accession>
<keyword evidence="6 10" id="KW-0256">Endoplasmic reticulum</keyword>
<comment type="similarity">
    <text evidence="2 10">Belongs to the GPI inositol-deacylase family.</text>
</comment>
<evidence type="ECO:0000256" key="1">
    <source>
        <dbReference type="ARBA" id="ARBA00004477"/>
    </source>
</evidence>
<dbReference type="EC" id="3.1.-.-" evidence="10"/>
<dbReference type="Pfam" id="PF07819">
    <property type="entry name" value="PGAP1"/>
    <property type="match status" value="1"/>
</dbReference>
<gene>
    <name evidence="13" type="ORF">POJ06DRAFT_199098</name>
</gene>
<comment type="function">
    <text evidence="10">Involved in inositol deacylation of GPI-anchored proteins which plays important roles in the quality control and ER-associated degradation of GPI-anchored proteins.</text>
</comment>
<dbReference type="GO" id="GO:0005789">
    <property type="term" value="C:endoplasmic reticulum membrane"/>
    <property type="evidence" value="ECO:0007669"/>
    <property type="project" value="UniProtKB-SubCell"/>
</dbReference>
<dbReference type="SUPFAM" id="SSF53474">
    <property type="entry name" value="alpha/beta-Hydrolases"/>
    <property type="match status" value="1"/>
</dbReference>
<dbReference type="InterPro" id="IPR056824">
    <property type="entry name" value="PGAP1_TMD"/>
</dbReference>
<dbReference type="Proteomes" id="UP001217417">
    <property type="component" value="Unassembled WGS sequence"/>
</dbReference>
<feature type="domain" description="GPI inositol-deacylase transmembrane" evidence="12">
    <location>
        <begin position="703"/>
        <end position="1064"/>
    </location>
</feature>
<feature type="transmembrane region" description="Helical" evidence="10">
    <location>
        <begin position="809"/>
        <end position="832"/>
    </location>
</feature>
<dbReference type="InterPro" id="IPR039529">
    <property type="entry name" value="PGAP1/BST1"/>
</dbReference>
<feature type="transmembrane region" description="Helical" evidence="10">
    <location>
        <begin position="1049"/>
        <end position="1069"/>
    </location>
</feature>
<dbReference type="GeneID" id="80880305"/>
<evidence type="ECO:0000256" key="2">
    <source>
        <dbReference type="ARBA" id="ARBA00006931"/>
    </source>
</evidence>
<dbReference type="Pfam" id="PF25141">
    <property type="entry name" value="PGAP1_2nd"/>
    <property type="match status" value="1"/>
</dbReference>
<dbReference type="AlphaFoldDB" id="A0AAD7VRP0"/>
<keyword evidence="14" id="KW-1185">Reference proteome</keyword>
<name>A0AAD7VRP0_9ASCO</name>
<feature type="transmembrane region" description="Helical" evidence="10">
    <location>
        <begin position="993"/>
        <end position="1011"/>
    </location>
</feature>
<evidence type="ECO:0000256" key="5">
    <source>
        <dbReference type="ARBA" id="ARBA00022801"/>
    </source>
</evidence>
<dbReference type="PANTHER" id="PTHR15495:SF7">
    <property type="entry name" value="GPI INOSITOL-DEACYLASE"/>
    <property type="match status" value="1"/>
</dbReference>
<dbReference type="EMBL" id="JARPMG010000007">
    <property type="protein sequence ID" value="KAJ8099116.1"/>
    <property type="molecule type" value="Genomic_DNA"/>
</dbReference>
<evidence type="ECO:0000259" key="11">
    <source>
        <dbReference type="Pfam" id="PF07819"/>
    </source>
</evidence>
<dbReference type="Pfam" id="PF25140">
    <property type="entry name" value="PGAP1_TMD"/>
    <property type="match status" value="1"/>
</dbReference>
<evidence type="ECO:0000259" key="12">
    <source>
        <dbReference type="Pfam" id="PF25140"/>
    </source>
</evidence>